<gene>
    <name evidence="2" type="ORF">QFZ22_006039</name>
</gene>
<sequence length="47" mass="5047">MKAVVRNHPEGLRLACTAGQTTDARNTARAAQLRREPSTAKIAELDG</sequence>
<organism evidence="2 3">
    <name type="scientific">Streptomyces canus</name>
    <dbReference type="NCBI Taxonomy" id="58343"/>
    <lineage>
        <taxon>Bacteria</taxon>
        <taxon>Bacillati</taxon>
        <taxon>Actinomycetota</taxon>
        <taxon>Actinomycetes</taxon>
        <taxon>Kitasatosporales</taxon>
        <taxon>Streptomycetaceae</taxon>
        <taxon>Streptomyces</taxon>
        <taxon>Streptomyces aurantiacus group</taxon>
    </lineage>
</organism>
<accession>A0AAW8FJ59</accession>
<reference evidence="2" key="1">
    <citation type="submission" date="2023-07" db="EMBL/GenBank/DDBJ databases">
        <title>Comparative genomics of wheat-associated soil bacteria to identify genetic determinants of phenazine resistance.</title>
        <authorList>
            <person name="Mouncey N."/>
        </authorList>
    </citation>
    <scope>NUCLEOTIDE SEQUENCE</scope>
    <source>
        <strain evidence="2">V4I22</strain>
    </source>
</reference>
<evidence type="ECO:0000313" key="2">
    <source>
        <dbReference type="EMBL" id="MDQ0910054.1"/>
    </source>
</evidence>
<proteinExistence type="predicted"/>
<evidence type="ECO:0000256" key="1">
    <source>
        <dbReference type="SAM" id="MobiDB-lite"/>
    </source>
</evidence>
<evidence type="ECO:0000313" key="3">
    <source>
        <dbReference type="Proteomes" id="UP001234216"/>
    </source>
</evidence>
<dbReference type="Proteomes" id="UP001234216">
    <property type="component" value="Unassembled WGS sequence"/>
</dbReference>
<dbReference type="EMBL" id="JAUSZV010000005">
    <property type="protein sequence ID" value="MDQ0910054.1"/>
    <property type="molecule type" value="Genomic_DNA"/>
</dbReference>
<name>A0AAW8FJ59_9ACTN</name>
<protein>
    <submittedName>
        <fullName evidence="2">Uncharacterized protein</fullName>
    </submittedName>
</protein>
<dbReference type="AlphaFoldDB" id="A0AAW8FJ59"/>
<comment type="caution">
    <text evidence="2">The sequence shown here is derived from an EMBL/GenBank/DDBJ whole genome shotgun (WGS) entry which is preliminary data.</text>
</comment>
<feature type="region of interest" description="Disordered" evidence="1">
    <location>
        <begin position="16"/>
        <end position="47"/>
    </location>
</feature>